<name>A0A1J1ILW0_9DIPT</name>
<dbReference type="Proteomes" id="UP000183832">
    <property type="component" value="Unassembled WGS sequence"/>
</dbReference>
<reference evidence="1 2" key="1">
    <citation type="submission" date="2015-04" db="EMBL/GenBank/DDBJ databases">
        <authorList>
            <person name="Syromyatnikov M.Y."/>
            <person name="Popov V.N."/>
        </authorList>
    </citation>
    <scope>NUCLEOTIDE SEQUENCE [LARGE SCALE GENOMIC DNA]</scope>
</reference>
<keyword evidence="2" id="KW-1185">Reference proteome</keyword>
<protein>
    <submittedName>
        <fullName evidence="1">CLUMA_CG014698, isoform A</fullName>
    </submittedName>
</protein>
<proteinExistence type="predicted"/>
<evidence type="ECO:0000313" key="1">
    <source>
        <dbReference type="EMBL" id="CRL01211.1"/>
    </source>
</evidence>
<sequence length="93" mass="11071">MLTPLMQCNEYFLCVKQFGEKKDKYLKQQQGISCVLKGKKSAWVIDLRRKLFDIVFVHKLKELFMRKYPFEEVANTEELLIPSKIDSCKYCDL</sequence>
<evidence type="ECO:0000313" key="2">
    <source>
        <dbReference type="Proteomes" id="UP000183832"/>
    </source>
</evidence>
<dbReference type="EMBL" id="CVRI01000055">
    <property type="protein sequence ID" value="CRL01211.1"/>
    <property type="molecule type" value="Genomic_DNA"/>
</dbReference>
<gene>
    <name evidence="1" type="ORF">CLUMA_CG014698</name>
</gene>
<organism evidence="1 2">
    <name type="scientific">Clunio marinus</name>
    <dbReference type="NCBI Taxonomy" id="568069"/>
    <lineage>
        <taxon>Eukaryota</taxon>
        <taxon>Metazoa</taxon>
        <taxon>Ecdysozoa</taxon>
        <taxon>Arthropoda</taxon>
        <taxon>Hexapoda</taxon>
        <taxon>Insecta</taxon>
        <taxon>Pterygota</taxon>
        <taxon>Neoptera</taxon>
        <taxon>Endopterygota</taxon>
        <taxon>Diptera</taxon>
        <taxon>Nematocera</taxon>
        <taxon>Chironomoidea</taxon>
        <taxon>Chironomidae</taxon>
        <taxon>Clunio</taxon>
    </lineage>
</organism>
<dbReference type="AlphaFoldDB" id="A0A1J1ILW0"/>
<accession>A0A1J1ILW0</accession>